<sequence length="473" mass="50941">MARFRAGDPKQHFGSNVVALDAGHLRGSWNGVMYVLCMHDSNNKITHVSTVLADKENAANYKFLLQEICQNEHMQRLLSSGEVTFYIDGHKGSPAALRVVLPQAPWCACVRHLITDQNMKAMGHAFSDAVYRAAVMPTKALFEEGIEPVKKYGILMKNDLEKWTHHATPSQPGQPEDVHLQLCGVHHLRGRPPETGNRPLSSPHRDCGENCGATRDECRIEEGQACHTRSIRGQVHGGREVAQPSEHGKSQYGNRVTIVLPDTEGKGGRVECTCSIPSRFYLLYQDTLAVLKSINRLDCTRALVDSGHTLASNRALHSHPDYPVVLPIWSELSKGDLLPPRQVTRQAGAPKKKRGPRQRSRIPGRNNCQRGRGNVAQGGSGRGGGRAAGGGGGRGGGGNAQPVPVYEMGSARSHVGDLNVGVSAGERPTGRLWGWLAVQRYGSQDASGRDHAAGPGAGSSAMLSGSQGSIDLS</sequence>
<protein>
    <recommendedName>
        <fullName evidence="2">MULE transposase domain-containing protein</fullName>
    </recommendedName>
</protein>
<feature type="region of interest" description="Disordered" evidence="1">
    <location>
        <begin position="337"/>
        <end position="405"/>
    </location>
</feature>
<evidence type="ECO:0000313" key="3">
    <source>
        <dbReference type="EMBL" id="CBJ25894.1"/>
    </source>
</evidence>
<dbReference type="EMBL" id="FN649749">
    <property type="protein sequence ID" value="CBJ25894.1"/>
    <property type="molecule type" value="Genomic_DNA"/>
</dbReference>
<feature type="region of interest" description="Disordered" evidence="1">
    <location>
        <begin position="444"/>
        <end position="473"/>
    </location>
</feature>
<dbReference type="EMBL" id="FN648214">
    <property type="protein sequence ID" value="CBJ25894.1"/>
    <property type="molecule type" value="Genomic_DNA"/>
</dbReference>
<name>D7FMJ7_ECTSI</name>
<evidence type="ECO:0000313" key="4">
    <source>
        <dbReference type="Proteomes" id="UP000002630"/>
    </source>
</evidence>
<dbReference type="AlphaFoldDB" id="D7FMJ7"/>
<dbReference type="InParanoid" id="D7FMJ7"/>
<gene>
    <name evidence="3" type="ORF">Esi_0017_0059</name>
</gene>
<proteinExistence type="predicted"/>
<reference evidence="3 4" key="1">
    <citation type="journal article" date="2010" name="Nature">
        <title>The Ectocarpus genome and the independent evolution of multicellularity in brown algae.</title>
        <authorList>
            <person name="Cock J.M."/>
            <person name="Sterck L."/>
            <person name="Rouze P."/>
            <person name="Scornet D."/>
            <person name="Allen A.E."/>
            <person name="Amoutzias G."/>
            <person name="Anthouard V."/>
            <person name="Artiguenave F."/>
            <person name="Aury J.M."/>
            <person name="Badger J.H."/>
            <person name="Beszteri B."/>
            <person name="Billiau K."/>
            <person name="Bonnet E."/>
            <person name="Bothwell J.H."/>
            <person name="Bowler C."/>
            <person name="Boyen C."/>
            <person name="Brownlee C."/>
            <person name="Carrano C.J."/>
            <person name="Charrier B."/>
            <person name="Cho G.Y."/>
            <person name="Coelho S.M."/>
            <person name="Collen J."/>
            <person name="Corre E."/>
            <person name="Da Silva C."/>
            <person name="Delage L."/>
            <person name="Delaroque N."/>
            <person name="Dittami S.M."/>
            <person name="Doulbeau S."/>
            <person name="Elias M."/>
            <person name="Farnham G."/>
            <person name="Gachon C.M."/>
            <person name="Gschloessl B."/>
            <person name="Heesch S."/>
            <person name="Jabbari K."/>
            <person name="Jubin C."/>
            <person name="Kawai H."/>
            <person name="Kimura K."/>
            <person name="Kloareg B."/>
            <person name="Kupper F.C."/>
            <person name="Lang D."/>
            <person name="Le Bail A."/>
            <person name="Leblanc C."/>
            <person name="Lerouge P."/>
            <person name="Lohr M."/>
            <person name="Lopez P.J."/>
            <person name="Martens C."/>
            <person name="Maumus F."/>
            <person name="Michel G."/>
            <person name="Miranda-Saavedra D."/>
            <person name="Morales J."/>
            <person name="Moreau H."/>
            <person name="Motomura T."/>
            <person name="Nagasato C."/>
            <person name="Napoli C.A."/>
            <person name="Nelson D.R."/>
            <person name="Nyvall-Collen P."/>
            <person name="Peters A.F."/>
            <person name="Pommier C."/>
            <person name="Potin P."/>
            <person name="Poulain J."/>
            <person name="Quesneville H."/>
            <person name="Read B."/>
            <person name="Rensing S.A."/>
            <person name="Ritter A."/>
            <person name="Rousvoal S."/>
            <person name="Samanta M."/>
            <person name="Samson G."/>
            <person name="Schroeder D.C."/>
            <person name="Segurens B."/>
            <person name="Strittmatter M."/>
            <person name="Tonon T."/>
            <person name="Tregear J.W."/>
            <person name="Valentin K."/>
            <person name="von Dassow P."/>
            <person name="Yamagishi T."/>
            <person name="Van de Peer Y."/>
            <person name="Wincker P."/>
        </authorList>
    </citation>
    <scope>NUCLEOTIDE SEQUENCE [LARGE SCALE GENOMIC DNA]</scope>
    <source>
        <strain evidence="4">Ec32 / CCAP1310/4</strain>
    </source>
</reference>
<organism evidence="3 4">
    <name type="scientific">Ectocarpus siliculosus</name>
    <name type="common">Brown alga</name>
    <name type="synonym">Conferva siliculosa</name>
    <dbReference type="NCBI Taxonomy" id="2880"/>
    <lineage>
        <taxon>Eukaryota</taxon>
        <taxon>Sar</taxon>
        <taxon>Stramenopiles</taxon>
        <taxon>Ochrophyta</taxon>
        <taxon>PX clade</taxon>
        <taxon>Phaeophyceae</taxon>
        <taxon>Ectocarpales</taxon>
        <taxon>Ectocarpaceae</taxon>
        <taxon>Ectocarpus</taxon>
    </lineage>
</organism>
<feature type="domain" description="MULE transposase" evidence="2">
    <location>
        <begin position="17"/>
        <end position="114"/>
    </location>
</feature>
<feature type="compositionally biased region" description="Polar residues" evidence="1">
    <location>
        <begin position="461"/>
        <end position="473"/>
    </location>
</feature>
<keyword evidence="4" id="KW-1185">Reference proteome</keyword>
<accession>D7FMJ7</accession>
<dbReference type="Pfam" id="PF10551">
    <property type="entry name" value="MULE"/>
    <property type="match status" value="1"/>
</dbReference>
<evidence type="ECO:0000256" key="1">
    <source>
        <dbReference type="SAM" id="MobiDB-lite"/>
    </source>
</evidence>
<dbReference type="InterPro" id="IPR018289">
    <property type="entry name" value="MULE_transposase_dom"/>
</dbReference>
<feature type="compositionally biased region" description="Gly residues" evidence="1">
    <location>
        <begin position="376"/>
        <end position="399"/>
    </location>
</feature>
<dbReference type="Proteomes" id="UP000002630">
    <property type="component" value="Linkage Group LG24"/>
</dbReference>
<feature type="region of interest" description="Disordered" evidence="1">
    <location>
        <begin position="187"/>
        <end position="206"/>
    </location>
</feature>
<evidence type="ECO:0000259" key="2">
    <source>
        <dbReference type="Pfam" id="PF10551"/>
    </source>
</evidence>
<feature type="compositionally biased region" description="Basic residues" evidence="1">
    <location>
        <begin position="350"/>
        <end position="362"/>
    </location>
</feature>